<gene>
    <name evidence="3" type="ORF">FDENT_8328</name>
</gene>
<feature type="compositionally biased region" description="Basic and acidic residues" evidence="1">
    <location>
        <begin position="272"/>
        <end position="281"/>
    </location>
</feature>
<name>A0A8H5U6S3_9HYPO</name>
<feature type="transmembrane region" description="Helical" evidence="2">
    <location>
        <begin position="183"/>
        <end position="205"/>
    </location>
</feature>
<feature type="region of interest" description="Disordered" evidence="1">
    <location>
        <begin position="216"/>
        <end position="289"/>
    </location>
</feature>
<dbReference type="EMBL" id="JAAOAK010000243">
    <property type="protein sequence ID" value="KAF5680767.1"/>
    <property type="molecule type" value="Genomic_DNA"/>
</dbReference>
<dbReference type="AlphaFoldDB" id="A0A8H5U6S3"/>
<evidence type="ECO:0000313" key="3">
    <source>
        <dbReference type="EMBL" id="KAF5680767.1"/>
    </source>
</evidence>
<dbReference type="Proteomes" id="UP000562682">
    <property type="component" value="Unassembled WGS sequence"/>
</dbReference>
<proteinExistence type="predicted"/>
<evidence type="ECO:0000256" key="1">
    <source>
        <dbReference type="SAM" id="MobiDB-lite"/>
    </source>
</evidence>
<evidence type="ECO:0000313" key="4">
    <source>
        <dbReference type="Proteomes" id="UP000562682"/>
    </source>
</evidence>
<keyword evidence="2" id="KW-0812">Transmembrane</keyword>
<dbReference type="PANTHER" id="PTHR38122:SF1">
    <property type="entry name" value="GLYCOPROTEIN X"/>
    <property type="match status" value="1"/>
</dbReference>
<comment type="caution">
    <text evidence="3">The sequence shown here is derived from an EMBL/GenBank/DDBJ whole genome shotgun (WGS) entry which is preliminary data.</text>
</comment>
<protein>
    <submittedName>
        <fullName evidence="3">Uncharacterized protein</fullName>
    </submittedName>
</protein>
<keyword evidence="2" id="KW-1133">Transmembrane helix</keyword>
<sequence>MVSLLRIAWKSRKRLTEVTLIERDDVHHHLSRRAVTPAICYDDCDGAYKIAQSQGKTDALCKKGSLFQTAYNACRECISENTDSGKDAVKDYVEPQFEQFLDYCDGKNGTEATTEMATTSGAKTTADMAESEVTSPPSSAPERCDSCSVLTFTDFRSQVIKLTVDANKITASLRKDSSSGPDIATIVGPVVPSVVLLILLGFLGFRWLRRRKAAKAQQGTLPDEEEPKEGKAQLHSECISRPTFELEGSAPEAVDDTMRPKDTSEMAANEPAAHEMSTEKRTTRKLVGS</sequence>
<evidence type="ECO:0000256" key="2">
    <source>
        <dbReference type="SAM" id="Phobius"/>
    </source>
</evidence>
<organism evidence="3 4">
    <name type="scientific">Fusarium denticulatum</name>
    <dbReference type="NCBI Taxonomy" id="48507"/>
    <lineage>
        <taxon>Eukaryota</taxon>
        <taxon>Fungi</taxon>
        <taxon>Dikarya</taxon>
        <taxon>Ascomycota</taxon>
        <taxon>Pezizomycotina</taxon>
        <taxon>Sordariomycetes</taxon>
        <taxon>Hypocreomycetidae</taxon>
        <taxon>Hypocreales</taxon>
        <taxon>Nectriaceae</taxon>
        <taxon>Fusarium</taxon>
        <taxon>Fusarium fujikuroi species complex</taxon>
    </lineage>
</organism>
<keyword evidence="4" id="KW-1185">Reference proteome</keyword>
<reference evidence="3 4" key="1">
    <citation type="submission" date="2020-05" db="EMBL/GenBank/DDBJ databases">
        <title>Identification and distribution of gene clusters putatively required for synthesis of sphingolipid metabolism inhibitors in phylogenetically diverse species of the filamentous fungus Fusarium.</title>
        <authorList>
            <person name="Kim H.-S."/>
            <person name="Busman M."/>
            <person name="Brown D.W."/>
            <person name="Divon H."/>
            <person name="Uhlig S."/>
            <person name="Proctor R.H."/>
        </authorList>
    </citation>
    <scope>NUCLEOTIDE SEQUENCE [LARGE SCALE GENOMIC DNA]</scope>
    <source>
        <strain evidence="3 4">NRRL 25311</strain>
    </source>
</reference>
<accession>A0A8H5U6S3</accession>
<keyword evidence="2" id="KW-0472">Membrane</keyword>
<dbReference type="PANTHER" id="PTHR38122">
    <property type="entry name" value="GLYCOPROTEIN X"/>
    <property type="match status" value="1"/>
</dbReference>